<dbReference type="Gene3D" id="3.40.850.10">
    <property type="entry name" value="Kinesin motor domain"/>
    <property type="match status" value="2"/>
</dbReference>
<dbReference type="GO" id="GO:0000146">
    <property type="term" value="F:microfilament motor activity"/>
    <property type="evidence" value="ECO:0007669"/>
    <property type="project" value="TreeGrafter"/>
</dbReference>
<evidence type="ECO:0000256" key="6">
    <source>
        <dbReference type="ARBA" id="ARBA00023175"/>
    </source>
</evidence>
<evidence type="ECO:0000313" key="13">
    <source>
        <dbReference type="WBParaSite" id="scaffold1198_cov218.g2647"/>
    </source>
</evidence>
<dbReference type="InterPro" id="IPR036961">
    <property type="entry name" value="Kinesin_motor_dom_sf"/>
</dbReference>
<dbReference type="Gene3D" id="1.10.10.820">
    <property type="match status" value="1"/>
</dbReference>
<evidence type="ECO:0000256" key="1">
    <source>
        <dbReference type="ARBA" id="ARBA00008314"/>
    </source>
</evidence>
<accession>A0A915LJP8</accession>
<keyword evidence="12" id="KW-1185">Reference proteome</keyword>
<dbReference type="PANTHER" id="PTHR13140">
    <property type="entry name" value="MYOSIN"/>
    <property type="match status" value="1"/>
</dbReference>
<evidence type="ECO:0000256" key="2">
    <source>
        <dbReference type="ARBA" id="ARBA00022741"/>
    </source>
</evidence>
<keyword evidence="3" id="KW-0067">ATP-binding</keyword>
<evidence type="ECO:0000256" key="4">
    <source>
        <dbReference type="ARBA" id="ARBA00023054"/>
    </source>
</evidence>
<dbReference type="InterPro" id="IPR027417">
    <property type="entry name" value="P-loop_NTPase"/>
</dbReference>
<feature type="region of interest" description="Disordered" evidence="10">
    <location>
        <begin position="800"/>
        <end position="841"/>
    </location>
</feature>
<evidence type="ECO:0000256" key="7">
    <source>
        <dbReference type="ARBA" id="ARBA00023203"/>
    </source>
</evidence>
<evidence type="ECO:0000256" key="3">
    <source>
        <dbReference type="ARBA" id="ARBA00022840"/>
    </source>
</evidence>
<comment type="caution">
    <text evidence="8">Lacks conserved residue(s) required for the propagation of feature annotation.</text>
</comment>
<dbReference type="Gene3D" id="4.10.270.10">
    <property type="entry name" value="Myosin, subunit A"/>
    <property type="match status" value="1"/>
</dbReference>
<evidence type="ECO:0000256" key="8">
    <source>
        <dbReference type="PROSITE-ProRule" id="PRU00782"/>
    </source>
</evidence>
<dbReference type="GO" id="GO:0016459">
    <property type="term" value="C:myosin complex"/>
    <property type="evidence" value="ECO:0007669"/>
    <property type="project" value="UniProtKB-KW"/>
</dbReference>
<proteinExistence type="inferred from homology"/>
<dbReference type="WBParaSite" id="scaffold1198_cov218.g2647">
    <property type="protein sequence ID" value="scaffold1198_cov218.g2647"/>
    <property type="gene ID" value="scaffold1198_cov218.g2647"/>
</dbReference>
<evidence type="ECO:0000259" key="11">
    <source>
        <dbReference type="PROSITE" id="PS51456"/>
    </source>
</evidence>
<dbReference type="GO" id="GO:0005524">
    <property type="term" value="F:ATP binding"/>
    <property type="evidence" value="ECO:0007669"/>
    <property type="project" value="UniProtKB-KW"/>
</dbReference>
<protein>
    <submittedName>
        <fullName evidence="13">Myosin motor domain-containing protein</fullName>
    </submittedName>
</protein>
<dbReference type="PANTHER" id="PTHR13140:SF857">
    <property type="entry name" value="MYOSIN-11"/>
    <property type="match status" value="1"/>
</dbReference>
<dbReference type="Pfam" id="PF00063">
    <property type="entry name" value="Myosin_head"/>
    <property type="match status" value="2"/>
</dbReference>
<evidence type="ECO:0000256" key="5">
    <source>
        <dbReference type="ARBA" id="ARBA00023123"/>
    </source>
</evidence>
<name>A0A915LJP8_MELJA</name>
<keyword evidence="5 8" id="KW-0518">Myosin</keyword>
<comment type="similarity">
    <text evidence="1 8">Belongs to the TRAFAC class myosin-kinesin ATPase superfamily. Myosin family.</text>
</comment>
<reference evidence="13" key="1">
    <citation type="submission" date="2022-11" db="UniProtKB">
        <authorList>
            <consortium name="WormBaseParasite"/>
        </authorList>
    </citation>
    <scope>IDENTIFICATION</scope>
</reference>
<feature type="region of interest" description="Actin-binding" evidence="8">
    <location>
        <begin position="289"/>
        <end position="311"/>
    </location>
</feature>
<keyword evidence="6" id="KW-0505">Motor protein</keyword>
<keyword evidence="2" id="KW-0547">Nucleotide-binding</keyword>
<dbReference type="PROSITE" id="PS51456">
    <property type="entry name" value="MYOSIN_MOTOR"/>
    <property type="match status" value="2"/>
</dbReference>
<dbReference type="SUPFAM" id="SSF52540">
    <property type="entry name" value="P-loop containing nucleoside triphosphate hydrolases"/>
    <property type="match status" value="1"/>
</dbReference>
<feature type="coiled-coil region" evidence="9">
    <location>
        <begin position="480"/>
        <end position="598"/>
    </location>
</feature>
<organism evidence="12 13">
    <name type="scientific">Meloidogyne javanica</name>
    <name type="common">Root-knot nematode worm</name>
    <dbReference type="NCBI Taxonomy" id="6303"/>
    <lineage>
        <taxon>Eukaryota</taxon>
        <taxon>Metazoa</taxon>
        <taxon>Ecdysozoa</taxon>
        <taxon>Nematoda</taxon>
        <taxon>Chromadorea</taxon>
        <taxon>Rhabditida</taxon>
        <taxon>Tylenchina</taxon>
        <taxon>Tylenchomorpha</taxon>
        <taxon>Tylenchoidea</taxon>
        <taxon>Meloidogynidae</taxon>
        <taxon>Meloidogyninae</taxon>
        <taxon>Meloidogyne</taxon>
        <taxon>Meloidogyne incognita group</taxon>
    </lineage>
</organism>
<dbReference type="GO" id="GO:0007015">
    <property type="term" value="P:actin filament organization"/>
    <property type="evidence" value="ECO:0007669"/>
    <property type="project" value="TreeGrafter"/>
</dbReference>
<dbReference type="Gene3D" id="1.20.120.720">
    <property type="entry name" value="Myosin VI head, motor domain, U50 subdomain"/>
    <property type="match status" value="1"/>
</dbReference>
<keyword evidence="4 9" id="KW-0175">Coiled coil</keyword>
<dbReference type="Gene3D" id="1.20.58.530">
    <property type="match status" value="1"/>
</dbReference>
<evidence type="ECO:0000256" key="9">
    <source>
        <dbReference type="SAM" id="Coils"/>
    </source>
</evidence>
<evidence type="ECO:0000313" key="12">
    <source>
        <dbReference type="Proteomes" id="UP000887561"/>
    </source>
</evidence>
<dbReference type="GO" id="GO:0005737">
    <property type="term" value="C:cytoplasm"/>
    <property type="evidence" value="ECO:0007669"/>
    <property type="project" value="TreeGrafter"/>
</dbReference>
<dbReference type="Gene3D" id="6.20.240.20">
    <property type="match status" value="1"/>
</dbReference>
<feature type="domain" description="Myosin motor" evidence="11">
    <location>
        <begin position="1"/>
        <end position="256"/>
    </location>
</feature>
<feature type="domain" description="Myosin motor" evidence="11">
    <location>
        <begin position="260"/>
        <end position="416"/>
    </location>
</feature>
<dbReference type="GO" id="GO:0051015">
    <property type="term" value="F:actin filament binding"/>
    <property type="evidence" value="ECO:0007669"/>
    <property type="project" value="TreeGrafter"/>
</dbReference>
<sequence length="841" mass="98508">MVADYDQHASIAVDLLEKSRVVCQNPGDRNFHIFYRLLKNSSFLASDKAQKIANKIFGYSLVEADLFRFLNQGNIAEKSVHAKFVDDLEGGRETEQAIDQLEFTLNEKSWIRELMFACILIGQIRFGERSGLDMSYVEEMLEIEAVSELLGLGHSSHLVDALTQPSIKVGDVFIKSINFTNERLQQFFNDFLFVREQQEYTREGIQWTEQSYGDDLQPTIDLIEKPLGILSLLQEECIVPNGSELSLLEKMFQRLSHTAPSVFSKAKQTSRKGPAMAQASISFVYREQLNKLLETIKQTRAHFIRCIVPNHQRIPFQLNGPLAMHQLRCNGVLEGIRICQRGYPNRVRFEEFISRYRILSFKSQEYQQKKLLNEDPRILVGNLCEDLELDEKRFQIGRTRLFCRVGLLSELEARRRNKLSQTLTDLQAYIRWYWAQIELKRRRDEWESLLTIQQSLRYYIQLKSWPWYRLYQKVFQLIPLVLDKRRLNELLAENNELTRKLEESNEKLQKAKRDLSEFGERLERSEKSREDECTKTQELRSELHLNEELLERMERKWDEQHLKVMRLNNTLGEQTKAIERLEEERNGLNKENEMLKENYRLECLERLSVEQSLTSSQEESSKLRSEATEMLTEISRLRSEINLRDEQIHEQKELINENLIQIGDLNNSIFEANEKLNELQPLLHSEKLARRRADNLADDLSQELNKMGEELDKVNGKRDAMKEQLRAREVQTKKLERKLEDKQAEMDECVCELKKAHKRIQTELQQQLDDWRRKGLRLETENAQLKGKLEAAEIKEKTLERNNSGNLRSATGRFGSLQATQERDLRDSSVDSDVGIVGGGE</sequence>
<dbReference type="AlphaFoldDB" id="A0A915LJP8"/>
<dbReference type="InterPro" id="IPR001609">
    <property type="entry name" value="Myosin_head_motor_dom-like"/>
</dbReference>
<dbReference type="SMART" id="SM00242">
    <property type="entry name" value="MYSc"/>
    <property type="match status" value="1"/>
</dbReference>
<evidence type="ECO:0000256" key="10">
    <source>
        <dbReference type="SAM" id="MobiDB-lite"/>
    </source>
</evidence>
<dbReference type="Proteomes" id="UP000887561">
    <property type="component" value="Unplaced"/>
</dbReference>
<keyword evidence="7 8" id="KW-0009">Actin-binding</keyword>
<dbReference type="GO" id="GO:0016020">
    <property type="term" value="C:membrane"/>
    <property type="evidence" value="ECO:0007669"/>
    <property type="project" value="TreeGrafter"/>
</dbReference>